<evidence type="ECO:0000256" key="11">
    <source>
        <dbReference type="ARBA" id="ARBA00023306"/>
    </source>
</evidence>
<accession>A0A413IA33</accession>
<dbReference type="InterPro" id="IPR005758">
    <property type="entry name" value="UDP-N-AcMur_Ala_ligase_MurC"/>
</dbReference>
<evidence type="ECO:0000259" key="16">
    <source>
        <dbReference type="Pfam" id="PF02875"/>
    </source>
</evidence>
<keyword evidence="6 14" id="KW-0132">Cell division</keyword>
<keyword evidence="9 14" id="KW-0133">Cell shape</keyword>
<evidence type="ECO:0000256" key="13">
    <source>
        <dbReference type="ARBA" id="ARBA00047833"/>
    </source>
</evidence>
<dbReference type="GO" id="GO:0051301">
    <property type="term" value="P:cell division"/>
    <property type="evidence" value="ECO:0007669"/>
    <property type="project" value="UniProtKB-KW"/>
</dbReference>
<evidence type="ECO:0000256" key="9">
    <source>
        <dbReference type="ARBA" id="ARBA00022960"/>
    </source>
</evidence>
<evidence type="ECO:0000256" key="12">
    <source>
        <dbReference type="ARBA" id="ARBA00023316"/>
    </source>
</evidence>
<evidence type="ECO:0000256" key="6">
    <source>
        <dbReference type="ARBA" id="ARBA00022618"/>
    </source>
</evidence>
<dbReference type="Proteomes" id="UP000283426">
    <property type="component" value="Unassembled WGS sequence"/>
</dbReference>
<dbReference type="SUPFAM" id="SSF53623">
    <property type="entry name" value="MurD-like peptide ligases, catalytic domain"/>
    <property type="match status" value="1"/>
</dbReference>
<reference evidence="22 23" key="1">
    <citation type="submission" date="2018-08" db="EMBL/GenBank/DDBJ databases">
        <title>A genome reference for cultivated species of the human gut microbiota.</title>
        <authorList>
            <person name="Zou Y."/>
            <person name="Xue W."/>
            <person name="Luo G."/>
        </authorList>
    </citation>
    <scope>NUCLEOTIDE SEQUENCE [LARGE SCALE GENOMIC DNA]</scope>
    <source>
        <strain evidence="20 22">AF14-6AC</strain>
        <strain evidence="19 23">AF16-14</strain>
        <strain evidence="21 24">OF03-11</strain>
    </source>
</reference>
<evidence type="ECO:0000313" key="24">
    <source>
        <dbReference type="Proteomes" id="UP000284434"/>
    </source>
</evidence>
<organism evidence="21 24">
    <name type="scientific">Odoribacter splanchnicus</name>
    <dbReference type="NCBI Taxonomy" id="28118"/>
    <lineage>
        <taxon>Bacteria</taxon>
        <taxon>Pseudomonadati</taxon>
        <taxon>Bacteroidota</taxon>
        <taxon>Bacteroidia</taxon>
        <taxon>Bacteroidales</taxon>
        <taxon>Odoribacteraceae</taxon>
        <taxon>Odoribacter</taxon>
    </lineage>
</organism>
<dbReference type="Proteomes" id="UP001212263">
    <property type="component" value="Unassembled WGS sequence"/>
</dbReference>
<comment type="subcellular location">
    <subcellularLocation>
        <location evidence="1 14">Cytoplasm</location>
    </subcellularLocation>
</comment>
<dbReference type="GO" id="GO:0005737">
    <property type="term" value="C:cytoplasm"/>
    <property type="evidence" value="ECO:0007669"/>
    <property type="project" value="UniProtKB-SubCell"/>
</dbReference>
<keyword evidence="7 14" id="KW-0547">Nucleotide-binding</keyword>
<dbReference type="GO" id="GO:0008763">
    <property type="term" value="F:UDP-N-acetylmuramate-L-alanine ligase activity"/>
    <property type="evidence" value="ECO:0007669"/>
    <property type="project" value="UniProtKB-UniRule"/>
</dbReference>
<dbReference type="InterPro" id="IPR050061">
    <property type="entry name" value="MurCDEF_pg_biosynth"/>
</dbReference>
<dbReference type="Gene3D" id="3.40.50.720">
    <property type="entry name" value="NAD(P)-binding Rossmann-like Domain"/>
    <property type="match status" value="1"/>
</dbReference>
<evidence type="ECO:0000256" key="2">
    <source>
        <dbReference type="ARBA" id="ARBA00004752"/>
    </source>
</evidence>
<name>A0A413IA33_9BACT</name>
<dbReference type="AlphaFoldDB" id="A0A413IA33"/>
<evidence type="ECO:0000256" key="14">
    <source>
        <dbReference type="HAMAP-Rule" id="MF_00046"/>
    </source>
</evidence>
<evidence type="ECO:0000256" key="3">
    <source>
        <dbReference type="ARBA" id="ARBA00012211"/>
    </source>
</evidence>
<dbReference type="RefSeq" id="WP_046405845.1">
    <property type="nucleotide sequence ID" value="NZ_JABWDG010000026.1"/>
</dbReference>
<feature type="binding site" evidence="14">
    <location>
        <begin position="122"/>
        <end position="128"/>
    </location>
    <ligand>
        <name>ATP</name>
        <dbReference type="ChEBI" id="CHEBI:30616"/>
    </ligand>
</feature>
<dbReference type="Proteomes" id="UP000284243">
    <property type="component" value="Unassembled WGS sequence"/>
</dbReference>
<dbReference type="GO" id="GO:0008360">
    <property type="term" value="P:regulation of cell shape"/>
    <property type="evidence" value="ECO:0007669"/>
    <property type="project" value="UniProtKB-KW"/>
</dbReference>
<dbReference type="HAMAP" id="MF_00046">
    <property type="entry name" value="MurC"/>
    <property type="match status" value="1"/>
</dbReference>
<keyword evidence="12 14" id="KW-0961">Cell wall biogenesis/degradation</keyword>
<dbReference type="UniPathway" id="UPA00219"/>
<evidence type="ECO:0000313" key="23">
    <source>
        <dbReference type="Proteomes" id="UP000284243"/>
    </source>
</evidence>
<evidence type="ECO:0000313" key="19">
    <source>
        <dbReference type="EMBL" id="RGU54528.1"/>
    </source>
</evidence>
<dbReference type="EMBL" id="QRYW01000017">
    <property type="protein sequence ID" value="RGV26699.1"/>
    <property type="molecule type" value="Genomic_DNA"/>
</dbReference>
<evidence type="ECO:0000259" key="15">
    <source>
        <dbReference type="Pfam" id="PF01225"/>
    </source>
</evidence>
<dbReference type="InterPro" id="IPR036565">
    <property type="entry name" value="Mur-like_cat_sf"/>
</dbReference>
<feature type="domain" description="Mur ligase C-terminal" evidence="16">
    <location>
        <begin position="318"/>
        <end position="441"/>
    </location>
</feature>
<dbReference type="SUPFAM" id="SSF51984">
    <property type="entry name" value="MurCD N-terminal domain"/>
    <property type="match status" value="1"/>
</dbReference>
<feature type="domain" description="Mur ligase central" evidence="17">
    <location>
        <begin position="120"/>
        <end position="295"/>
    </location>
</feature>
<dbReference type="InterPro" id="IPR013221">
    <property type="entry name" value="Mur_ligase_cen"/>
</dbReference>
<dbReference type="GO" id="GO:0071555">
    <property type="term" value="P:cell wall organization"/>
    <property type="evidence" value="ECO:0007669"/>
    <property type="project" value="UniProtKB-KW"/>
</dbReference>
<dbReference type="GO" id="GO:0009252">
    <property type="term" value="P:peptidoglycan biosynthetic process"/>
    <property type="evidence" value="ECO:0007669"/>
    <property type="project" value="UniProtKB-UniRule"/>
</dbReference>
<evidence type="ECO:0000313" key="18">
    <source>
        <dbReference type="EMBL" id="MDB9223439.1"/>
    </source>
</evidence>
<comment type="caution">
    <text evidence="21">The sequence shown here is derived from an EMBL/GenBank/DDBJ whole genome shotgun (WGS) entry which is preliminary data.</text>
</comment>
<evidence type="ECO:0000256" key="5">
    <source>
        <dbReference type="ARBA" id="ARBA00022598"/>
    </source>
</evidence>
<evidence type="ECO:0000259" key="17">
    <source>
        <dbReference type="Pfam" id="PF08245"/>
    </source>
</evidence>
<keyword evidence="11 14" id="KW-0131">Cell cycle</keyword>
<comment type="function">
    <text evidence="14">Cell wall formation.</text>
</comment>
<keyword evidence="5 14" id="KW-0436">Ligase</keyword>
<dbReference type="InterPro" id="IPR036615">
    <property type="entry name" value="Mur_ligase_C_dom_sf"/>
</dbReference>
<evidence type="ECO:0000256" key="1">
    <source>
        <dbReference type="ARBA" id="ARBA00004496"/>
    </source>
</evidence>
<dbReference type="InterPro" id="IPR004101">
    <property type="entry name" value="Mur_ligase_C"/>
</dbReference>
<dbReference type="EMBL" id="JAQMRD010000012">
    <property type="protein sequence ID" value="MDB9223439.1"/>
    <property type="molecule type" value="Genomic_DNA"/>
</dbReference>
<sequence>MVELEQTIKNVYFLGIGGIGMSALARYFKAKGYKVAGYDRTLSALTQKMQAEEEIRINYIDEEEEIPAEFRDKTTTLVVYTPAIPGDNRQRAYFVGAGFDLHKRAEVLGMISRKGKAICVAGTHGKTTVSTLTAFLLKNSTVGCNAFLGGIAANFGTNLLLDRNSSYIVIEADEFDRSFLHLSPEIAVITAMDEDHLDIYENKANLLEAFEAFAGQVNPQGGRLFLKKGLQLKQTQVTGYYGVEVKADCYADGLRIEQGRYVFDYHGRGVDIEGLILGIPGRLNVENATAAITLALEAGVQPEEIRRALPDFKGVARRFNIQVYTEKTIYIDDYAHHPREIEATLRSVREMWPDRPVTVVFQPHLYTRTRDFQEDFARSLSLADRVVLLEIYPARERPIPGITAEVIRKRLTVPGNIVTKEELLQQIIPDFQGGILVTMGAGDIDRLVGEIGEKVKR</sequence>
<feature type="domain" description="Mur ligase N-terminal catalytic" evidence="15">
    <location>
        <begin position="11"/>
        <end position="113"/>
    </location>
</feature>
<evidence type="ECO:0000256" key="4">
    <source>
        <dbReference type="ARBA" id="ARBA00022490"/>
    </source>
</evidence>
<dbReference type="EMBL" id="QRYC01000029">
    <property type="protein sequence ID" value="RGU54528.1"/>
    <property type="molecule type" value="Genomic_DNA"/>
</dbReference>
<dbReference type="PANTHER" id="PTHR43445">
    <property type="entry name" value="UDP-N-ACETYLMURAMATE--L-ALANINE LIGASE-RELATED"/>
    <property type="match status" value="1"/>
</dbReference>
<dbReference type="GO" id="GO:0005524">
    <property type="term" value="F:ATP binding"/>
    <property type="evidence" value="ECO:0007669"/>
    <property type="project" value="UniProtKB-UniRule"/>
</dbReference>
<keyword evidence="10 14" id="KW-0573">Peptidoglycan synthesis</keyword>
<evidence type="ECO:0000256" key="8">
    <source>
        <dbReference type="ARBA" id="ARBA00022840"/>
    </source>
</evidence>
<dbReference type="EMBL" id="QSCO01000018">
    <property type="protein sequence ID" value="RGY05353.1"/>
    <property type="molecule type" value="Genomic_DNA"/>
</dbReference>
<dbReference type="PANTHER" id="PTHR43445:SF3">
    <property type="entry name" value="UDP-N-ACETYLMURAMATE--L-ALANINE LIGASE"/>
    <property type="match status" value="1"/>
</dbReference>
<proteinExistence type="inferred from homology"/>
<evidence type="ECO:0000313" key="20">
    <source>
        <dbReference type="EMBL" id="RGV26699.1"/>
    </source>
</evidence>
<dbReference type="Gene3D" id="3.90.190.20">
    <property type="entry name" value="Mur ligase, C-terminal domain"/>
    <property type="match status" value="1"/>
</dbReference>
<keyword evidence="4 14" id="KW-0963">Cytoplasm</keyword>
<reference evidence="18" key="2">
    <citation type="submission" date="2023-01" db="EMBL/GenBank/DDBJ databases">
        <title>Human gut microbiome strain richness.</title>
        <authorList>
            <person name="Chen-Liaw A."/>
        </authorList>
    </citation>
    <scope>NUCLEOTIDE SEQUENCE</scope>
    <source>
        <strain evidence="18">RTP21484st1_B7_RTP21484_190118</strain>
    </source>
</reference>
<dbReference type="EC" id="6.3.2.8" evidence="3 14"/>
<evidence type="ECO:0000256" key="10">
    <source>
        <dbReference type="ARBA" id="ARBA00022984"/>
    </source>
</evidence>
<dbReference type="Pfam" id="PF02875">
    <property type="entry name" value="Mur_ligase_C"/>
    <property type="match status" value="1"/>
</dbReference>
<comment type="similarity">
    <text evidence="14">Belongs to the MurCDEF family.</text>
</comment>
<evidence type="ECO:0000313" key="21">
    <source>
        <dbReference type="EMBL" id="RGY05353.1"/>
    </source>
</evidence>
<dbReference type="Pfam" id="PF08245">
    <property type="entry name" value="Mur_ligase_M"/>
    <property type="match status" value="1"/>
</dbReference>
<keyword evidence="8 14" id="KW-0067">ATP-binding</keyword>
<protein>
    <recommendedName>
        <fullName evidence="3 14">UDP-N-acetylmuramate--L-alanine ligase</fullName>
        <ecNumber evidence="3 14">6.3.2.8</ecNumber>
    </recommendedName>
    <alternativeName>
        <fullName evidence="14">UDP-N-acetylmuramoyl-L-alanine synthetase</fullName>
    </alternativeName>
</protein>
<dbReference type="Gene3D" id="3.40.1190.10">
    <property type="entry name" value="Mur-like, catalytic domain"/>
    <property type="match status" value="1"/>
</dbReference>
<comment type="pathway">
    <text evidence="2 14">Cell wall biogenesis; peptidoglycan biosynthesis.</text>
</comment>
<comment type="catalytic activity">
    <reaction evidence="13 14">
        <text>UDP-N-acetyl-alpha-D-muramate + L-alanine + ATP = UDP-N-acetyl-alpha-D-muramoyl-L-alanine + ADP + phosphate + H(+)</text>
        <dbReference type="Rhea" id="RHEA:23372"/>
        <dbReference type="ChEBI" id="CHEBI:15378"/>
        <dbReference type="ChEBI" id="CHEBI:30616"/>
        <dbReference type="ChEBI" id="CHEBI:43474"/>
        <dbReference type="ChEBI" id="CHEBI:57972"/>
        <dbReference type="ChEBI" id="CHEBI:70757"/>
        <dbReference type="ChEBI" id="CHEBI:83898"/>
        <dbReference type="ChEBI" id="CHEBI:456216"/>
        <dbReference type="EC" id="6.3.2.8"/>
    </reaction>
</comment>
<evidence type="ECO:0000313" key="22">
    <source>
        <dbReference type="Proteomes" id="UP000283426"/>
    </source>
</evidence>
<dbReference type="Pfam" id="PF01225">
    <property type="entry name" value="Mur_ligase"/>
    <property type="match status" value="1"/>
</dbReference>
<gene>
    <name evidence="14 18" type="primary">murC</name>
    <name evidence="20" type="ORF">DWW24_09075</name>
    <name evidence="19" type="ORF">DWW57_15745</name>
    <name evidence="21" type="ORF">DXA53_12760</name>
    <name evidence="18" type="ORF">PN645_10530</name>
</gene>
<evidence type="ECO:0000256" key="7">
    <source>
        <dbReference type="ARBA" id="ARBA00022741"/>
    </source>
</evidence>
<dbReference type="Proteomes" id="UP000284434">
    <property type="component" value="Unassembled WGS sequence"/>
</dbReference>
<dbReference type="SUPFAM" id="SSF53244">
    <property type="entry name" value="MurD-like peptide ligases, peptide-binding domain"/>
    <property type="match status" value="1"/>
</dbReference>
<dbReference type="NCBIfam" id="TIGR01082">
    <property type="entry name" value="murC"/>
    <property type="match status" value="1"/>
</dbReference>
<dbReference type="InterPro" id="IPR000713">
    <property type="entry name" value="Mur_ligase_N"/>
</dbReference>